<dbReference type="AlphaFoldDB" id="A0A2S4KTQ7"/>
<dbReference type="Proteomes" id="UP000237481">
    <property type="component" value="Unassembled WGS sequence"/>
</dbReference>
<dbReference type="InterPro" id="IPR044053">
    <property type="entry name" value="AsaB-like"/>
</dbReference>
<evidence type="ECO:0008006" key="4">
    <source>
        <dbReference type="Google" id="ProtNLM"/>
    </source>
</evidence>
<dbReference type="EMBL" id="PKSG01000679">
    <property type="protein sequence ID" value="POR33567.1"/>
    <property type="molecule type" value="Genomic_DNA"/>
</dbReference>
<gene>
    <name evidence="2" type="ORF">TPAR_06262</name>
</gene>
<evidence type="ECO:0000313" key="3">
    <source>
        <dbReference type="Proteomes" id="UP000237481"/>
    </source>
</evidence>
<reference evidence="2 3" key="1">
    <citation type="submission" date="2018-01" db="EMBL/GenBank/DDBJ databases">
        <title>Harnessing the power of phylogenomics to disentangle the directionality and signatures of interkingdom host jumping in the parasitic fungal genus Tolypocladium.</title>
        <authorList>
            <person name="Quandt C.A."/>
            <person name="Patterson W."/>
            <person name="Spatafora J.W."/>
        </authorList>
    </citation>
    <scope>NUCLEOTIDE SEQUENCE [LARGE SCALE GENOMIC DNA]</scope>
    <source>
        <strain evidence="2 3">NRBC 100945</strain>
    </source>
</reference>
<comment type="similarity">
    <text evidence="1">Belongs to the asaB hydroxylase/desaturase family.</text>
</comment>
<proteinExistence type="inferred from homology"/>
<sequence length="287" mass="33188">MDSVNPTDREASLQYIRPDSKVNRRYMAAGKEVSTGKYETKKVLVRDGRPELDKFKLDTTGFQLIKHTSSVREWSNLDELDSVYDIEIHDMIKHLTGADKVIVFGTVRRTTHDKPAINESNKWDDQPPASDVHVDYTPRRAESLAVDFAKRNGLDRSEYKRVQFINIWRAVSPGPQNWPLAVCRGDKLGDEEGVVNHLIYGDTIPDLNNLPELPEDPLHPEGHLFPYRPSHHWTYFSNMAKDEVLLFTLYDSNQKKPWRVPHTSFHNDMEGTKPRESVEIRTVCFFK</sequence>
<keyword evidence="3" id="KW-1185">Reference proteome</keyword>
<dbReference type="GO" id="GO:0016491">
    <property type="term" value="F:oxidoreductase activity"/>
    <property type="evidence" value="ECO:0007669"/>
    <property type="project" value="InterPro"/>
</dbReference>
<name>A0A2S4KTQ7_9HYPO</name>
<protein>
    <recommendedName>
        <fullName evidence="4">Methyltransferase</fullName>
    </recommendedName>
</protein>
<organism evidence="2 3">
    <name type="scientific">Tolypocladium paradoxum</name>
    <dbReference type="NCBI Taxonomy" id="94208"/>
    <lineage>
        <taxon>Eukaryota</taxon>
        <taxon>Fungi</taxon>
        <taxon>Dikarya</taxon>
        <taxon>Ascomycota</taxon>
        <taxon>Pezizomycotina</taxon>
        <taxon>Sordariomycetes</taxon>
        <taxon>Hypocreomycetidae</taxon>
        <taxon>Hypocreales</taxon>
        <taxon>Ophiocordycipitaceae</taxon>
        <taxon>Tolypocladium</taxon>
    </lineage>
</organism>
<dbReference type="PANTHER" id="PTHR34598:SF3">
    <property type="entry name" value="OXIDOREDUCTASE AN1597"/>
    <property type="match status" value="1"/>
</dbReference>
<dbReference type="PANTHER" id="PTHR34598">
    <property type="entry name" value="BLL6449 PROTEIN"/>
    <property type="match status" value="1"/>
</dbReference>
<dbReference type="OrthoDB" id="412788at2759"/>
<comment type="caution">
    <text evidence="2">The sequence shown here is derived from an EMBL/GenBank/DDBJ whole genome shotgun (WGS) entry which is preliminary data.</text>
</comment>
<evidence type="ECO:0000313" key="2">
    <source>
        <dbReference type="EMBL" id="POR33567.1"/>
    </source>
</evidence>
<accession>A0A2S4KTQ7</accession>
<dbReference type="NCBIfam" id="NF041278">
    <property type="entry name" value="CmcJ_NvfI_EfuI"/>
    <property type="match status" value="1"/>
</dbReference>
<evidence type="ECO:0000256" key="1">
    <source>
        <dbReference type="ARBA" id="ARBA00023604"/>
    </source>
</evidence>